<evidence type="ECO:0000256" key="8">
    <source>
        <dbReference type="ARBA" id="ARBA00022737"/>
    </source>
</evidence>
<dbReference type="PANTHER" id="PTHR24171">
    <property type="entry name" value="ANKYRIN REPEAT DOMAIN-CONTAINING PROTEIN 39-RELATED"/>
    <property type="match status" value="1"/>
</dbReference>
<proteinExistence type="predicted"/>
<keyword evidence="6" id="KW-0800">Toxin</keyword>
<dbReference type="PROSITE" id="PS50297">
    <property type="entry name" value="ANK_REP_REGION"/>
    <property type="match status" value="1"/>
</dbReference>
<keyword evidence="8" id="KW-0677">Repeat</keyword>
<dbReference type="GO" id="GO:0090729">
    <property type="term" value="F:toxin activity"/>
    <property type="evidence" value="ECO:0007669"/>
    <property type="project" value="UniProtKB-KW"/>
</dbReference>
<dbReference type="GO" id="GO:0005576">
    <property type="term" value="C:extracellular region"/>
    <property type="evidence" value="ECO:0007669"/>
    <property type="project" value="UniProtKB-SubCell"/>
</dbReference>
<evidence type="ECO:0000256" key="7">
    <source>
        <dbReference type="ARBA" id="ARBA00022699"/>
    </source>
</evidence>
<dbReference type="GO" id="GO:0044231">
    <property type="term" value="C:host cell presynaptic membrane"/>
    <property type="evidence" value="ECO:0007669"/>
    <property type="project" value="UniProtKB-KW"/>
</dbReference>
<dbReference type="PROSITE" id="PS50088">
    <property type="entry name" value="ANK_REPEAT"/>
    <property type="match status" value="2"/>
</dbReference>
<sequence>MDILGAYPPNGDIFSDSNLGRIQEFLDRGGDPNYRYYSDVALFHAAVDIPLDNVRVVRELINAGADVNLRTHLDFTPLHFAVNHRKEQVVRALNQSGASVNAKDFLGRTGLHLAVSNSVSFEHQIRHQMLQDSSIISVLLNHKNVDINAVDSNGETALMMAVKNERNMAALQLLQNNANPNICNNVSETPLHAAFALPPSYIEIELLLSGANIYSVDRNGQTPLDILLKNGLYIQKYKWVYLILKVIAFRYNITSDLKTKFEIFPQLSHYFNKCCDEVDHMRMDFISGNVTMHDFFWDCFDENDFKYLLLQIHKPVVERLVRDIYPEYFMEILGKIPEFSLFSILQMIACSKKHEKAKGKVKDLADLLSILNVIYLFSKYLSYVDFFCLIVAFSDVKIAESMQNLHIRDFSYYTIYLN</sequence>
<dbReference type="Gene3D" id="1.25.40.20">
    <property type="entry name" value="Ankyrin repeat-containing domain"/>
    <property type="match status" value="2"/>
</dbReference>
<evidence type="ECO:0000313" key="14">
    <source>
        <dbReference type="Proteomes" id="UP000499080"/>
    </source>
</evidence>
<evidence type="ECO:0000256" key="2">
    <source>
        <dbReference type="ARBA" id="ARBA00004613"/>
    </source>
</evidence>
<dbReference type="SUPFAM" id="SSF48403">
    <property type="entry name" value="Ankyrin repeat"/>
    <property type="match status" value="1"/>
</dbReference>
<reference evidence="13 14" key="1">
    <citation type="journal article" date="2019" name="Sci. Rep.">
        <title>Orb-weaving spider Araneus ventricosus genome elucidates the spidroin gene catalogue.</title>
        <authorList>
            <person name="Kono N."/>
            <person name="Nakamura H."/>
            <person name="Ohtoshi R."/>
            <person name="Moran D.A.P."/>
            <person name="Shinohara A."/>
            <person name="Yoshida Y."/>
            <person name="Fujiwara M."/>
            <person name="Mori M."/>
            <person name="Tomita M."/>
            <person name="Arakawa K."/>
        </authorList>
    </citation>
    <scope>NUCLEOTIDE SEQUENCE [LARGE SCALE GENOMIC DNA]</scope>
</reference>
<evidence type="ECO:0000313" key="13">
    <source>
        <dbReference type="EMBL" id="GBN11590.1"/>
    </source>
</evidence>
<evidence type="ECO:0000256" key="3">
    <source>
        <dbReference type="ARBA" id="ARBA00022483"/>
    </source>
</evidence>
<evidence type="ECO:0000256" key="12">
    <source>
        <dbReference type="PROSITE-ProRule" id="PRU00023"/>
    </source>
</evidence>
<evidence type="ECO:0000256" key="4">
    <source>
        <dbReference type="ARBA" id="ARBA00022525"/>
    </source>
</evidence>
<dbReference type="InterPro" id="IPR036770">
    <property type="entry name" value="Ankyrin_rpt-contain_sf"/>
</dbReference>
<feature type="repeat" description="ANK" evidence="12">
    <location>
        <begin position="153"/>
        <end position="185"/>
    </location>
</feature>
<dbReference type="OrthoDB" id="6596655at2759"/>
<keyword evidence="9" id="KW-0638">Presynaptic neurotoxin</keyword>
<comment type="subcellular location">
    <subcellularLocation>
        <location evidence="2">Secreted</location>
    </subcellularLocation>
    <subcellularLocation>
        <location evidence="1">Target cell membrane</location>
    </subcellularLocation>
</comment>
<dbReference type="GO" id="GO:0085020">
    <property type="term" value="P:protein K6-linked ubiquitination"/>
    <property type="evidence" value="ECO:0007669"/>
    <property type="project" value="TreeGrafter"/>
</dbReference>
<evidence type="ECO:0000256" key="10">
    <source>
        <dbReference type="ARBA" id="ARBA00023043"/>
    </source>
</evidence>
<keyword evidence="14" id="KW-1185">Reference proteome</keyword>
<feature type="repeat" description="ANK" evidence="12">
    <location>
        <begin position="73"/>
        <end position="105"/>
    </location>
</feature>
<dbReference type="InterPro" id="IPR002110">
    <property type="entry name" value="Ankyrin_rpt"/>
</dbReference>
<accession>A0A4Y2LBP4</accession>
<keyword evidence="7" id="KW-0528">Neurotoxin</keyword>
<dbReference type="GO" id="GO:0044218">
    <property type="term" value="C:other organism cell membrane"/>
    <property type="evidence" value="ECO:0007669"/>
    <property type="project" value="UniProtKB-KW"/>
</dbReference>
<dbReference type="PANTHER" id="PTHR24171:SF11">
    <property type="entry name" value="26S PROTEASOME NON-ATPASE REGULATORY SUBUNIT 10"/>
    <property type="match status" value="1"/>
</dbReference>
<gene>
    <name evidence="13" type="ORF">AVEN_23571_1</name>
</gene>
<keyword evidence="4" id="KW-0964">Secreted</keyword>
<keyword evidence="5" id="KW-1052">Target cell membrane</keyword>
<keyword evidence="11" id="KW-0472">Membrane</keyword>
<comment type="caution">
    <text evidence="13">The sequence shown here is derived from an EMBL/GenBank/DDBJ whole genome shotgun (WGS) entry which is preliminary data.</text>
</comment>
<dbReference type="GO" id="GO:0070531">
    <property type="term" value="C:BRCA1-A complex"/>
    <property type="evidence" value="ECO:0007669"/>
    <property type="project" value="TreeGrafter"/>
</dbReference>
<keyword evidence="10 12" id="KW-0040">ANK repeat</keyword>
<dbReference type="Proteomes" id="UP000499080">
    <property type="component" value="Unassembled WGS sequence"/>
</dbReference>
<dbReference type="EMBL" id="BGPR01005591">
    <property type="protein sequence ID" value="GBN11590.1"/>
    <property type="molecule type" value="Genomic_DNA"/>
</dbReference>
<keyword evidence="11" id="KW-1053">Target membrane</keyword>
<evidence type="ECO:0000256" key="1">
    <source>
        <dbReference type="ARBA" id="ARBA00004175"/>
    </source>
</evidence>
<evidence type="ECO:0000256" key="11">
    <source>
        <dbReference type="ARBA" id="ARBA00023298"/>
    </source>
</evidence>
<evidence type="ECO:0000256" key="5">
    <source>
        <dbReference type="ARBA" id="ARBA00022537"/>
    </source>
</evidence>
<evidence type="ECO:0000256" key="9">
    <source>
        <dbReference type="ARBA" id="ARBA00023028"/>
    </source>
</evidence>
<dbReference type="Pfam" id="PF12796">
    <property type="entry name" value="Ank_2"/>
    <property type="match status" value="2"/>
</dbReference>
<dbReference type="GO" id="GO:0004842">
    <property type="term" value="F:ubiquitin-protein transferase activity"/>
    <property type="evidence" value="ECO:0007669"/>
    <property type="project" value="TreeGrafter"/>
</dbReference>
<dbReference type="GO" id="GO:0006887">
    <property type="term" value="P:exocytosis"/>
    <property type="evidence" value="ECO:0007669"/>
    <property type="project" value="UniProtKB-KW"/>
</dbReference>
<protein>
    <submittedName>
        <fullName evidence="13">Uncharacterized protein</fullName>
    </submittedName>
</protein>
<keyword evidence="3" id="KW-0268">Exocytosis</keyword>
<organism evidence="13 14">
    <name type="scientific">Araneus ventricosus</name>
    <name type="common">Orbweaver spider</name>
    <name type="synonym">Epeira ventricosa</name>
    <dbReference type="NCBI Taxonomy" id="182803"/>
    <lineage>
        <taxon>Eukaryota</taxon>
        <taxon>Metazoa</taxon>
        <taxon>Ecdysozoa</taxon>
        <taxon>Arthropoda</taxon>
        <taxon>Chelicerata</taxon>
        <taxon>Arachnida</taxon>
        <taxon>Araneae</taxon>
        <taxon>Araneomorphae</taxon>
        <taxon>Entelegynae</taxon>
        <taxon>Araneoidea</taxon>
        <taxon>Araneidae</taxon>
        <taxon>Araneus</taxon>
    </lineage>
</organism>
<dbReference type="AlphaFoldDB" id="A0A4Y2LBP4"/>
<name>A0A4Y2LBP4_ARAVE</name>
<dbReference type="GO" id="GO:0031436">
    <property type="term" value="C:BRCA1-BARD1 complex"/>
    <property type="evidence" value="ECO:0007669"/>
    <property type="project" value="TreeGrafter"/>
</dbReference>
<dbReference type="SMART" id="SM00248">
    <property type="entry name" value="ANK"/>
    <property type="match status" value="4"/>
</dbReference>
<evidence type="ECO:0000256" key="6">
    <source>
        <dbReference type="ARBA" id="ARBA00022656"/>
    </source>
</evidence>